<comment type="caution">
    <text evidence="2">The sequence shown here is derived from an EMBL/GenBank/DDBJ whole genome shotgun (WGS) entry which is preliminary data.</text>
</comment>
<dbReference type="InterPro" id="IPR036034">
    <property type="entry name" value="PDZ_sf"/>
</dbReference>
<feature type="region of interest" description="Disordered" evidence="1">
    <location>
        <begin position="1"/>
        <end position="39"/>
    </location>
</feature>
<dbReference type="SUPFAM" id="SSF50156">
    <property type="entry name" value="PDZ domain-like"/>
    <property type="match status" value="1"/>
</dbReference>
<evidence type="ECO:0000313" key="2">
    <source>
        <dbReference type="EMBL" id="KAL3772073.1"/>
    </source>
</evidence>
<reference evidence="2 3" key="1">
    <citation type="submission" date="2024-10" db="EMBL/GenBank/DDBJ databases">
        <title>Updated reference genomes for cyclostephanoid diatoms.</title>
        <authorList>
            <person name="Roberts W.R."/>
            <person name="Alverson A.J."/>
        </authorList>
    </citation>
    <scope>NUCLEOTIDE SEQUENCE [LARGE SCALE GENOMIC DNA]</scope>
    <source>
        <strain evidence="2 3">AJA232-27</strain>
    </source>
</reference>
<feature type="region of interest" description="Disordered" evidence="1">
    <location>
        <begin position="561"/>
        <end position="595"/>
    </location>
</feature>
<feature type="compositionally biased region" description="Basic and acidic residues" evidence="1">
    <location>
        <begin position="961"/>
        <end position="971"/>
    </location>
</feature>
<evidence type="ECO:0008006" key="4">
    <source>
        <dbReference type="Google" id="ProtNLM"/>
    </source>
</evidence>
<evidence type="ECO:0000313" key="3">
    <source>
        <dbReference type="Proteomes" id="UP001530293"/>
    </source>
</evidence>
<feature type="compositionally biased region" description="Basic and acidic residues" evidence="1">
    <location>
        <begin position="802"/>
        <end position="815"/>
    </location>
</feature>
<feature type="compositionally biased region" description="Polar residues" evidence="1">
    <location>
        <begin position="17"/>
        <end position="35"/>
    </location>
</feature>
<sequence length="1350" mass="149048">MIQSSTSSPNDAPRVTGNPTFQYGRASNGNTTPLESSPAIRARELLPFIDGSASDDMLVSDTTDSTSPSTSSSTFLDTMSQPIMQSMSMIDSSMSMRNDLSSNDAIELLDFTSMKYSSKTSMSFELSIPTDSNSLSFDLELTQSDMSMRIDDESSNDTNFSYGLSPEVQISMSMQDLSEISMSLQFSDITLELSMPTESSSLNFIESSMSMNVDNALSFAYGPSFELLELNEASMSIIVQDSSDLVIPLDLGALTLEMSMPTESSSLSFNVQLIESSMSMNVDDALSFAYGPSFELLELNEVSMSMIVQDSSDLVMPLDLDALTLELSMLTELNSLSFNVQLIESSMSMNVEDALNFAYGPKFDSLELHAMSMSMSMHLSSEPIIPLEFSDVSLSMKMIDSSSTLDLELSMSLDLYELSTLMSMEVGSLMLSTRTNAMSSSDMSQEQKHTLEDIESTEMSLSMNTSPTHNVELSMSMEQYELDFGELSMPANMFDSPTHSLEVSMSMELNELSMSLDLSEMSIPIEILENSRPSHSPTLIMELMYTDLNELSTELSMSMQMADSSYPTQSPSTQDSSSVDKETGGNAGDTQISPLPGTVAVEAKARIDLNGMHAVMDDKAIAVFENSCGSYFGEMIAIARPHVHKVKCEVTDQMLLSGRRLGARFTRGARRSLEEESSLLVDLIVSGIADSDTANYLTNASEDDLADLVVAISSVHSMGFVVQLKEDANEAGIDDFERLTSINYIDGDVSTTVDKASESDIESGPNDMRAKIIAISSMAVCGVLILGMLISHRVGKRKRAPSKLDHESHLDERFDQLSPKQGSFYQDLSPRNLQEVTPKNEQLTYMYSLDDGLATPSSIASRVAGSPLSAAERMQQPLAQWGDDDEPVPSNRIRVDIIAPPGKLGIIIDTCSEGPIVHSVKPTSPLEGLIFKGDLVIAVDDEDTREWSAHYLTKLMALERRMQQRSPERRRQGGGSGGNLMTTPLSISSATHLPNTSKEDDSASTVLMTMSSNYPTATTTATTTFEHRNKENNNHHHSALVLHSPILSSIYNSNIKQFEADVLKRQAEYTNRISDLEGRLAMFHSRLAVECAERGREFAFTMEEYVDGPLEQAMRRSLERITTDFVVPIMDPKYATNSLHDDNGLHRELPSSAVENKDCGEDIVLGEIHDESHDANNANATVDTTTPAETTTPTTLPNLVSVERCTNHLESQMNHYKHITLVQARRQSFDNIDKTCRHTLHPALVLEMTKANKREGGVVRRFESNAGEYTRLVAEMTASRASSLGYIKNEVDDWETIDSTFAEHYLEEIQFLKQRVMETRDERMRQDEMVVEKIIQVKKALEEDIFSVCS</sequence>
<evidence type="ECO:0000256" key="1">
    <source>
        <dbReference type="SAM" id="MobiDB-lite"/>
    </source>
</evidence>
<protein>
    <recommendedName>
        <fullName evidence="4">PDZ domain-containing protein</fullName>
    </recommendedName>
</protein>
<organism evidence="2 3">
    <name type="scientific">Discostella pseudostelligera</name>
    <dbReference type="NCBI Taxonomy" id="259834"/>
    <lineage>
        <taxon>Eukaryota</taxon>
        <taxon>Sar</taxon>
        <taxon>Stramenopiles</taxon>
        <taxon>Ochrophyta</taxon>
        <taxon>Bacillariophyta</taxon>
        <taxon>Coscinodiscophyceae</taxon>
        <taxon>Thalassiosirophycidae</taxon>
        <taxon>Stephanodiscales</taxon>
        <taxon>Stephanodiscaceae</taxon>
        <taxon>Discostella</taxon>
    </lineage>
</organism>
<feature type="compositionally biased region" description="Low complexity" evidence="1">
    <location>
        <begin position="563"/>
        <end position="577"/>
    </location>
</feature>
<dbReference type="PANTHER" id="PTHR38909:SF1">
    <property type="entry name" value="G PROTEIN GAMMA DOMAIN-CONTAINING PROTEIN"/>
    <property type="match status" value="1"/>
</dbReference>
<feature type="compositionally biased region" description="Low complexity" evidence="1">
    <location>
        <begin position="60"/>
        <end position="76"/>
    </location>
</feature>
<name>A0ABD3N9P0_9STRA</name>
<feature type="compositionally biased region" description="Polar residues" evidence="1">
    <location>
        <begin position="1"/>
        <end position="10"/>
    </location>
</feature>
<feature type="region of interest" description="Disordered" evidence="1">
    <location>
        <begin position="797"/>
        <end position="816"/>
    </location>
</feature>
<accession>A0ABD3N9P0</accession>
<dbReference type="Proteomes" id="UP001530293">
    <property type="component" value="Unassembled WGS sequence"/>
</dbReference>
<keyword evidence="3" id="KW-1185">Reference proteome</keyword>
<feature type="compositionally biased region" description="Polar residues" evidence="1">
    <location>
        <begin position="979"/>
        <end position="996"/>
    </location>
</feature>
<gene>
    <name evidence="2" type="ORF">ACHAWU_008095</name>
</gene>
<dbReference type="PANTHER" id="PTHR38909">
    <property type="entry name" value="G PROTEIN GAMMA DOMAIN-CONTAINING PROTEIN"/>
    <property type="match status" value="1"/>
</dbReference>
<proteinExistence type="predicted"/>
<feature type="region of interest" description="Disordered" evidence="1">
    <location>
        <begin position="56"/>
        <end position="76"/>
    </location>
</feature>
<dbReference type="EMBL" id="JALLBG020000017">
    <property type="protein sequence ID" value="KAL3772073.1"/>
    <property type="molecule type" value="Genomic_DNA"/>
</dbReference>
<feature type="region of interest" description="Disordered" evidence="1">
    <location>
        <begin position="961"/>
        <end position="1002"/>
    </location>
</feature>